<dbReference type="InterPro" id="IPR025502">
    <property type="entry name" value="TldD"/>
</dbReference>
<dbReference type="GO" id="GO:0008237">
    <property type="term" value="F:metallopeptidase activity"/>
    <property type="evidence" value="ECO:0007669"/>
    <property type="project" value="UniProtKB-KW"/>
</dbReference>
<comment type="similarity">
    <text evidence="1">Belongs to the peptidase U62 family.</text>
</comment>
<gene>
    <name evidence="8" type="ORF">TCARB_1439</name>
</gene>
<evidence type="ECO:0000259" key="7">
    <source>
        <dbReference type="Pfam" id="PF19290"/>
    </source>
</evidence>
<protein>
    <submittedName>
        <fullName evidence="8">TldD protein, part of TldE/TldD proteolytic complex</fullName>
    </submittedName>
</protein>
<name>A0A3G1A8F4_9CREN</name>
<feature type="domain" description="Metalloprotease TldD/E central" evidence="7">
    <location>
        <begin position="118"/>
        <end position="206"/>
    </location>
</feature>
<dbReference type="KEGG" id="tcb:TCARB_1439"/>
<dbReference type="GO" id="GO:0006508">
    <property type="term" value="P:proteolysis"/>
    <property type="evidence" value="ECO:0007669"/>
    <property type="project" value="UniProtKB-KW"/>
</dbReference>
<dbReference type="InterPro" id="IPR051463">
    <property type="entry name" value="Peptidase_U62_metallo"/>
</dbReference>
<dbReference type="Pfam" id="PF19290">
    <property type="entry name" value="PmbA_TldD_2nd"/>
    <property type="match status" value="1"/>
</dbReference>
<dbReference type="Proteomes" id="UP000266720">
    <property type="component" value="Chromosome"/>
</dbReference>
<sequence>MTWNFEDLVVKAVSHGEKLGATYVEARYHSISRSGLSARNGEIIGAEKSFSQGIAVRVIVDGSLGFASTSSLTQEDVLATVEKAYKKAKSHSKLQKKPIVFSEERLGRVTYEATAKVKPEDVDFQEKSNYHKELWKNVSTAISQAKVATMTSFYGESLEEKIIVNSDGAYIKSRIPRLSLGYNVVVSLPSKGVIQRFFSHAASGGYELINQWNVHGYLPEDVKTFEKILLEATKPPVDTPVDVVIGSEIVGLMVHESCGHPSEADRILGREAAQAGKSFIKPNMLGERIGSEYATVIDDPTIPGSNGFYLYDDEGVPARPRYLYKNGIINEFLHNRWTASIFNTHSNAAARAMSHEGEPIVRMANTYFAPGDHTFEELIEDIKFGVYIKSYMEWNIDDERWSQRYGGLEAYLIENGELKGLVRNPVLELTTKTFYSSVDAADKNLAFYAGTCGKGEPMQGVPVWFGGPNVRVRNIKLRVIG</sequence>
<evidence type="ECO:0000256" key="3">
    <source>
        <dbReference type="ARBA" id="ARBA00022801"/>
    </source>
</evidence>
<dbReference type="InterPro" id="IPR045569">
    <property type="entry name" value="Metalloprtase-TldD/E_C"/>
</dbReference>
<evidence type="ECO:0000313" key="9">
    <source>
        <dbReference type="Proteomes" id="UP000266720"/>
    </source>
</evidence>
<dbReference type="EMBL" id="CP007493">
    <property type="protein sequence ID" value="AJB42485.1"/>
    <property type="molecule type" value="Genomic_DNA"/>
</dbReference>
<evidence type="ECO:0000256" key="2">
    <source>
        <dbReference type="ARBA" id="ARBA00022670"/>
    </source>
</evidence>
<evidence type="ECO:0000256" key="4">
    <source>
        <dbReference type="ARBA" id="ARBA00023049"/>
    </source>
</evidence>
<dbReference type="Pfam" id="PF19289">
    <property type="entry name" value="PmbA_TldD_3rd"/>
    <property type="match status" value="1"/>
</dbReference>
<reference evidence="9" key="1">
    <citation type="book" date="2010" name="EXTREMOPHILES" publisher="0:0-0">
        <title>Complete genome sequences of ten hyperthermophilic archaea reveal their metabolic capabilities and possible ecological roles.</title>
        <editorList>
            <person name="?"/>
        </editorList>
        <authorList>
            <person name="Ravin N.V."/>
            <person name="Mardanov A.V."/>
            <person name="Bonch-Osmolovskaya E.A."/>
            <person name="Skryabin K.G."/>
        </authorList>
    </citation>
    <scope>NUCLEOTIDE SEQUENCE [LARGE SCALE GENOMIC DNA]</scope>
    <source>
        <strain evidence="9">1505</strain>
    </source>
</reference>
<organism evidence="8 9">
    <name type="scientific">Thermofilum adornatum 1505</name>
    <dbReference type="NCBI Taxonomy" id="697581"/>
    <lineage>
        <taxon>Archaea</taxon>
        <taxon>Thermoproteota</taxon>
        <taxon>Thermoprotei</taxon>
        <taxon>Thermofilales</taxon>
        <taxon>Thermofilaceae</taxon>
        <taxon>Thermofilum</taxon>
    </lineage>
</organism>
<dbReference type="SUPFAM" id="SSF111283">
    <property type="entry name" value="Putative modulator of DNA gyrase, PmbA/TldD"/>
    <property type="match status" value="1"/>
</dbReference>
<evidence type="ECO:0000313" key="8">
    <source>
        <dbReference type="EMBL" id="AJB42485.1"/>
    </source>
</evidence>
<dbReference type="PIRSF" id="PIRSF004919">
    <property type="entry name" value="TldD"/>
    <property type="match status" value="1"/>
</dbReference>
<dbReference type="RefSeq" id="WP_052887073.1">
    <property type="nucleotide sequence ID" value="NZ_CP007493.1"/>
</dbReference>
<keyword evidence="3" id="KW-0378">Hydrolase</keyword>
<evidence type="ECO:0000259" key="5">
    <source>
        <dbReference type="Pfam" id="PF01523"/>
    </source>
</evidence>
<dbReference type="PANTHER" id="PTHR30624">
    <property type="entry name" value="UNCHARACTERIZED PROTEIN TLDD AND PMBA"/>
    <property type="match status" value="1"/>
</dbReference>
<keyword evidence="2" id="KW-0645">Protease</keyword>
<feature type="domain" description="Metalloprotease TldD/E C-terminal" evidence="6">
    <location>
        <begin position="241"/>
        <end position="476"/>
    </location>
</feature>
<dbReference type="GeneID" id="25406844"/>
<dbReference type="GO" id="GO:0005829">
    <property type="term" value="C:cytosol"/>
    <property type="evidence" value="ECO:0007669"/>
    <property type="project" value="TreeGrafter"/>
</dbReference>
<keyword evidence="4" id="KW-0482">Metalloprotease</keyword>
<dbReference type="InterPro" id="IPR045570">
    <property type="entry name" value="Metalloprtase-TldD/E_cen_dom"/>
</dbReference>
<evidence type="ECO:0000259" key="6">
    <source>
        <dbReference type="Pfam" id="PF19289"/>
    </source>
</evidence>
<dbReference type="STRING" id="697581.TCARB_1439"/>
<feature type="domain" description="Metalloprotease TldD/E N-terminal" evidence="5">
    <location>
        <begin position="24"/>
        <end position="88"/>
    </location>
</feature>
<accession>A0A3G1A8F4</accession>
<dbReference type="AlphaFoldDB" id="A0A3G1A8F4"/>
<dbReference type="InterPro" id="IPR002510">
    <property type="entry name" value="Metalloprtase-TldD/E_N"/>
</dbReference>
<dbReference type="Pfam" id="PF01523">
    <property type="entry name" value="PmbA_TldD_1st"/>
    <property type="match status" value="1"/>
</dbReference>
<dbReference type="PANTHER" id="PTHR30624:SF11">
    <property type="entry name" value="ZINC-DEPENDENT PROTEASE, TLDD_PMBA FAMILY"/>
    <property type="match status" value="1"/>
</dbReference>
<evidence type="ECO:0000256" key="1">
    <source>
        <dbReference type="ARBA" id="ARBA00005836"/>
    </source>
</evidence>
<dbReference type="Gene3D" id="3.30.2290.10">
    <property type="entry name" value="PmbA/TldD superfamily"/>
    <property type="match status" value="1"/>
</dbReference>
<dbReference type="InterPro" id="IPR035068">
    <property type="entry name" value="TldD/PmbA_N"/>
</dbReference>
<proteinExistence type="inferred from homology"/>
<dbReference type="InterPro" id="IPR036059">
    <property type="entry name" value="TldD/PmbA_sf"/>
</dbReference>